<dbReference type="PANTHER" id="PTHR30582">
    <property type="entry name" value="L,D-TRANSPEPTIDASE"/>
    <property type="match status" value="1"/>
</dbReference>
<name>A0ABY7TV01_9SPHN</name>
<comment type="pathway">
    <text evidence="1 7">Cell wall biogenesis; peptidoglycan biosynthesis.</text>
</comment>
<evidence type="ECO:0000256" key="7">
    <source>
        <dbReference type="PROSITE-ProRule" id="PRU01373"/>
    </source>
</evidence>
<dbReference type="InterPro" id="IPR050979">
    <property type="entry name" value="LD-transpeptidase"/>
</dbReference>
<dbReference type="PROSITE" id="PS52029">
    <property type="entry name" value="LD_TPASE"/>
    <property type="match status" value="1"/>
</dbReference>
<evidence type="ECO:0000256" key="5">
    <source>
        <dbReference type="ARBA" id="ARBA00022984"/>
    </source>
</evidence>
<evidence type="ECO:0000256" key="1">
    <source>
        <dbReference type="ARBA" id="ARBA00004752"/>
    </source>
</evidence>
<feature type="active site" description="Proton donor/acceptor" evidence="7">
    <location>
        <position position="211"/>
    </location>
</feature>
<evidence type="ECO:0000256" key="3">
    <source>
        <dbReference type="ARBA" id="ARBA00022679"/>
    </source>
</evidence>
<sequence length="261" mass="27501">MPIGTHPTPATGDPFLAARALIIMGGLGLAVLAGLALIEADERGGTAHLPRDVVIAARPQLAHQIAPGVDPYASAQGVSFDTPATTIGMRSPGKGGGVMPASTPTPTDRRFVIRRILPISGPIKYGQWAWDEDGVPPGPLVITVDLEARVLSVFRNGFEIGATAVLLGTQEKPTPTGVFPITQKDKNHVSNLYDAAMPYMMRLTNDGITIHATNVRNGFASHGCIGVPLDFAKKVFAEVHIGDKVYITRGKQVGLGDSLVD</sequence>
<dbReference type="PANTHER" id="PTHR30582:SF2">
    <property type="entry name" value="L,D-TRANSPEPTIDASE YCIB-RELATED"/>
    <property type="match status" value="1"/>
</dbReference>
<comment type="similarity">
    <text evidence="2">Belongs to the YkuD family.</text>
</comment>
<dbReference type="InterPro" id="IPR005490">
    <property type="entry name" value="LD_TPept_cat_dom"/>
</dbReference>
<keyword evidence="8" id="KW-0812">Transmembrane</keyword>
<feature type="domain" description="L,D-TPase catalytic" evidence="9">
    <location>
        <begin position="140"/>
        <end position="248"/>
    </location>
</feature>
<evidence type="ECO:0000256" key="6">
    <source>
        <dbReference type="ARBA" id="ARBA00023316"/>
    </source>
</evidence>
<evidence type="ECO:0000256" key="8">
    <source>
        <dbReference type="SAM" id="Phobius"/>
    </source>
</evidence>
<keyword evidence="3" id="KW-0808">Transferase</keyword>
<dbReference type="Pfam" id="PF03734">
    <property type="entry name" value="YkuD"/>
    <property type="match status" value="1"/>
</dbReference>
<keyword evidence="8" id="KW-0472">Membrane</keyword>
<evidence type="ECO:0000313" key="10">
    <source>
        <dbReference type="EMBL" id="WCT77077.1"/>
    </source>
</evidence>
<reference evidence="10 11" key="1">
    <citation type="submission" date="2023-02" db="EMBL/GenBank/DDBJ databases">
        <title>Genome sequence of Novosphingobium humi KACC 19094.</title>
        <authorList>
            <person name="Kim S."/>
            <person name="Heo J."/>
            <person name="Kwon S.-W."/>
        </authorList>
    </citation>
    <scope>NUCLEOTIDE SEQUENCE [LARGE SCALE GENOMIC DNA]</scope>
    <source>
        <strain evidence="10 11">KACC 19094</strain>
    </source>
</reference>
<protein>
    <submittedName>
        <fullName evidence="10">L,D-transpeptidase family protein</fullName>
    </submittedName>
</protein>
<dbReference type="InterPro" id="IPR038063">
    <property type="entry name" value="Transpep_catalytic_dom"/>
</dbReference>
<feature type="active site" description="Nucleophile" evidence="7">
    <location>
        <position position="224"/>
    </location>
</feature>
<accession>A0ABY7TV01</accession>
<keyword evidence="6 7" id="KW-0961">Cell wall biogenesis/degradation</keyword>
<dbReference type="SUPFAM" id="SSF141523">
    <property type="entry name" value="L,D-transpeptidase catalytic domain-like"/>
    <property type="match status" value="1"/>
</dbReference>
<feature type="transmembrane region" description="Helical" evidence="8">
    <location>
        <begin position="16"/>
        <end position="38"/>
    </location>
</feature>
<gene>
    <name evidence="10" type="ORF">PQ457_14300</name>
</gene>
<organism evidence="10 11">
    <name type="scientific">Novosphingobium humi</name>
    <dbReference type="NCBI Taxonomy" id="2282397"/>
    <lineage>
        <taxon>Bacteria</taxon>
        <taxon>Pseudomonadati</taxon>
        <taxon>Pseudomonadota</taxon>
        <taxon>Alphaproteobacteria</taxon>
        <taxon>Sphingomonadales</taxon>
        <taxon>Sphingomonadaceae</taxon>
        <taxon>Novosphingobium</taxon>
    </lineage>
</organism>
<evidence type="ECO:0000259" key="9">
    <source>
        <dbReference type="PROSITE" id="PS52029"/>
    </source>
</evidence>
<evidence type="ECO:0000313" key="11">
    <source>
        <dbReference type="Proteomes" id="UP001218231"/>
    </source>
</evidence>
<dbReference type="Proteomes" id="UP001218231">
    <property type="component" value="Chromosome"/>
</dbReference>
<dbReference type="Gene3D" id="2.40.440.10">
    <property type="entry name" value="L,D-transpeptidase catalytic domain-like"/>
    <property type="match status" value="1"/>
</dbReference>
<evidence type="ECO:0000256" key="4">
    <source>
        <dbReference type="ARBA" id="ARBA00022960"/>
    </source>
</evidence>
<dbReference type="RefSeq" id="WP_273617471.1">
    <property type="nucleotide sequence ID" value="NZ_CP117417.1"/>
</dbReference>
<keyword evidence="8" id="KW-1133">Transmembrane helix</keyword>
<keyword evidence="4 7" id="KW-0133">Cell shape</keyword>
<proteinExistence type="inferred from homology"/>
<dbReference type="CDD" id="cd16913">
    <property type="entry name" value="YkuD_like"/>
    <property type="match status" value="1"/>
</dbReference>
<keyword evidence="11" id="KW-1185">Reference proteome</keyword>
<evidence type="ECO:0000256" key="2">
    <source>
        <dbReference type="ARBA" id="ARBA00005992"/>
    </source>
</evidence>
<dbReference type="EMBL" id="CP117417">
    <property type="protein sequence ID" value="WCT77077.1"/>
    <property type="molecule type" value="Genomic_DNA"/>
</dbReference>
<keyword evidence="5 7" id="KW-0573">Peptidoglycan synthesis</keyword>